<gene>
    <name evidence="2" type="ORF">B296_00012882</name>
</gene>
<dbReference type="Proteomes" id="UP000287651">
    <property type="component" value="Unassembled WGS sequence"/>
</dbReference>
<sequence length="107" mass="11327">MLERAVTVVLDPQAGRVNRGVQDREWRRRKEEGSNSRRQLAAAVGRRGRRGDSGGGLCGCTEEEHKVMTTAATGGVVNAAGQRLATVAGQWPRVGEGGDSGINVRSA</sequence>
<comment type="caution">
    <text evidence="2">The sequence shown here is derived from an EMBL/GenBank/DDBJ whole genome shotgun (WGS) entry which is preliminary data.</text>
</comment>
<evidence type="ECO:0000313" key="3">
    <source>
        <dbReference type="Proteomes" id="UP000287651"/>
    </source>
</evidence>
<protein>
    <submittedName>
        <fullName evidence="2">Uncharacterized protein</fullName>
    </submittedName>
</protein>
<dbReference type="EMBL" id="AMZH03001745">
    <property type="protein sequence ID" value="RRT78167.1"/>
    <property type="molecule type" value="Genomic_DNA"/>
</dbReference>
<organism evidence="2 3">
    <name type="scientific">Ensete ventricosum</name>
    <name type="common">Abyssinian banana</name>
    <name type="synonym">Musa ensete</name>
    <dbReference type="NCBI Taxonomy" id="4639"/>
    <lineage>
        <taxon>Eukaryota</taxon>
        <taxon>Viridiplantae</taxon>
        <taxon>Streptophyta</taxon>
        <taxon>Embryophyta</taxon>
        <taxon>Tracheophyta</taxon>
        <taxon>Spermatophyta</taxon>
        <taxon>Magnoliopsida</taxon>
        <taxon>Liliopsida</taxon>
        <taxon>Zingiberales</taxon>
        <taxon>Musaceae</taxon>
        <taxon>Ensete</taxon>
    </lineage>
</organism>
<reference evidence="2 3" key="1">
    <citation type="journal article" date="2014" name="Agronomy (Basel)">
        <title>A Draft Genome Sequence for Ensete ventricosum, the Drought-Tolerant Tree Against Hunger.</title>
        <authorList>
            <person name="Harrison J."/>
            <person name="Moore K.A."/>
            <person name="Paszkiewicz K."/>
            <person name="Jones T."/>
            <person name="Grant M."/>
            <person name="Ambacheew D."/>
            <person name="Muzemil S."/>
            <person name="Studholme D.J."/>
        </authorList>
    </citation>
    <scope>NUCLEOTIDE SEQUENCE [LARGE SCALE GENOMIC DNA]</scope>
</reference>
<dbReference type="AlphaFoldDB" id="A0A427APL2"/>
<name>A0A427APL2_ENSVE</name>
<proteinExistence type="predicted"/>
<feature type="region of interest" description="Disordered" evidence="1">
    <location>
        <begin position="19"/>
        <end position="58"/>
    </location>
</feature>
<evidence type="ECO:0000256" key="1">
    <source>
        <dbReference type="SAM" id="MobiDB-lite"/>
    </source>
</evidence>
<evidence type="ECO:0000313" key="2">
    <source>
        <dbReference type="EMBL" id="RRT78167.1"/>
    </source>
</evidence>
<feature type="compositionally biased region" description="Basic and acidic residues" evidence="1">
    <location>
        <begin position="21"/>
        <end position="35"/>
    </location>
</feature>
<accession>A0A427APL2</accession>